<dbReference type="PANTHER" id="PTHR16216:SF2">
    <property type="entry name" value="DYNEIN AXONEMAL ASSEMBLY FACTOR 5"/>
    <property type="match status" value="1"/>
</dbReference>
<dbReference type="SUPFAM" id="SSF48371">
    <property type="entry name" value="ARM repeat"/>
    <property type="match status" value="1"/>
</dbReference>
<dbReference type="InterPro" id="IPR052623">
    <property type="entry name" value="DAAF5"/>
</dbReference>
<dbReference type="EMBL" id="OVEO01000004">
    <property type="protein sequence ID" value="SPQ95528.1"/>
    <property type="molecule type" value="Genomic_DNA"/>
</dbReference>
<dbReference type="Proteomes" id="UP000290189">
    <property type="component" value="Unassembled WGS sequence"/>
</dbReference>
<dbReference type="Gene3D" id="1.25.10.10">
    <property type="entry name" value="Leucine-rich Repeat Variant"/>
    <property type="match status" value="2"/>
</dbReference>
<protein>
    <recommendedName>
        <fullName evidence="1">Dynein axonemal assembly factor 5 TPR repeats domain-containing protein</fullName>
    </recommendedName>
</protein>
<dbReference type="AlphaFoldDB" id="A0A3P3Y5U6"/>
<reference evidence="2 3" key="1">
    <citation type="submission" date="2018-03" db="EMBL/GenBank/DDBJ databases">
        <authorList>
            <person name="Fogelqvist J."/>
        </authorList>
    </citation>
    <scope>NUCLEOTIDE SEQUENCE [LARGE SCALE GENOMIC DNA]</scope>
</reference>
<dbReference type="Pfam" id="PF25757">
    <property type="entry name" value="TPR_DNAAF5"/>
    <property type="match status" value="1"/>
</dbReference>
<evidence type="ECO:0000259" key="1">
    <source>
        <dbReference type="Pfam" id="PF25757"/>
    </source>
</evidence>
<keyword evidence="2" id="KW-0496">Mitochondrion</keyword>
<geneLocation type="mitochondrion" evidence="2"/>
<dbReference type="InterPro" id="IPR057978">
    <property type="entry name" value="TPR_DAAF5"/>
</dbReference>
<dbReference type="InterPro" id="IPR011989">
    <property type="entry name" value="ARM-like"/>
</dbReference>
<dbReference type="InterPro" id="IPR016024">
    <property type="entry name" value="ARM-type_fold"/>
</dbReference>
<evidence type="ECO:0000313" key="3">
    <source>
        <dbReference type="Proteomes" id="UP000290189"/>
    </source>
</evidence>
<gene>
    <name evidence="2" type="ORF">PLBR_LOCUS2743</name>
</gene>
<proteinExistence type="predicted"/>
<name>A0A3P3Y5U6_PLABS</name>
<evidence type="ECO:0000313" key="2">
    <source>
        <dbReference type="EMBL" id="SPQ95528.1"/>
    </source>
</evidence>
<dbReference type="PANTHER" id="PTHR16216">
    <property type="entry name" value="DYNEIN ASSEMBLY FACTOR 5, AXONEMAL"/>
    <property type="match status" value="1"/>
</dbReference>
<feature type="domain" description="Dynein axonemal assembly factor 5 TPR repeats" evidence="1">
    <location>
        <begin position="23"/>
        <end position="301"/>
    </location>
</feature>
<organism evidence="2 3">
    <name type="scientific">Plasmodiophora brassicae</name>
    <name type="common">Clubroot disease agent</name>
    <dbReference type="NCBI Taxonomy" id="37360"/>
    <lineage>
        <taxon>Eukaryota</taxon>
        <taxon>Sar</taxon>
        <taxon>Rhizaria</taxon>
        <taxon>Endomyxa</taxon>
        <taxon>Phytomyxea</taxon>
        <taxon>Plasmodiophorida</taxon>
        <taxon>Plasmodiophoridae</taxon>
        <taxon>Plasmodiophora</taxon>
    </lineage>
</organism>
<accession>A0A3P3Y5U6</accession>
<sequence>MTVAEARQAMAHSLNCLLQGGPDRNRRAQALRSLRATLGAAGVIGDARRVDVDVASLVTDATFLDAIAAGLRDPSENCRTLAVALVNDLVSPGLCGLPEAVHALFTAVVAICAERLQAVAIVEPAEEIRLALLQVLAKVTGLADSALVQTQAESLARTASRVALDPFPDLKLEACALTRHVARQAPSCNFDQVIPVVLANLKHQRSKVRLESLSALGAIAQAAATLGKVVPQWITESFIPALGSLVYDHSGPVRIAACTEAVSIATNFDVPNGSSVLCSLLMVVLSALADSSDDVRHQAESNCKVSLDDSVFLDNLSSLLNSQLIGSLSAWTVAVRRNAACALRTLVGLVERDVTGHLDKIVPSVARAVFQEDDPENVAHLYDVAYLIGKCADPCASLETLVRVFDDATGVVDTLRAKRCTSVISVVCHVLRGIGEQNCGTEASTASLSLSQILKHRFLFIDADVSLRRASLDLIAAMSNHLPSVCPVLETDLALAMLLLWDANDKHLLKVAGNLCSCLPEASQPSAVFARHFFDVLAYVRDKGAADVEAIRLLTALVSQSADAMLAVHVEGLLDCFRAFSNDGSAQGVPVKSAILLMINTMLQTTAAITVFIDSVVDEFVAPNLVWQAGKQAGVLRSRAAVCLQTCFISNPELLRTVSLPVLARLFPLLLSAIDDFDVSIRLACVPLVQAIISGRADFNVPPKTMQELLLRLDDSDDDVRILTCSAIAALVLRGDNCYGMASDDDVVPPSLSSICSTALVHLDDPNADVQRAVYTMLSAIRDRDAESASALVSEVNSVTKRLGSSPKLALLEQLLTNPVDARQDS</sequence>